<evidence type="ECO:0000313" key="3">
    <source>
        <dbReference type="WBParaSite" id="MhA1_Contig55.frz3.gene14"/>
    </source>
</evidence>
<dbReference type="Proteomes" id="UP000095281">
    <property type="component" value="Unplaced"/>
</dbReference>
<sequence>MLRISFFLVYSTLLSDFLATSLILVNRWTAITMAIQYKKPYFSLFPFPLSPVLCVVFLIVCIFINIGTLISYRKHRKNDKGNKSNQQKNNEKIEYKLMIYAIITFIGHVIMVIEQLSTSIFNKYPEISAAVLTQYPWTMDFGSVVLPSWLLFWASDNFRKYIFNNFCPKWLQKLLQKNNNIATMVKPIRNGQNTI</sequence>
<name>A0A1I8BSB5_MELHA</name>
<dbReference type="Pfam" id="PF10323">
    <property type="entry name" value="7TM_GPCR_Srv"/>
    <property type="match status" value="1"/>
</dbReference>
<accession>A0A1I8BSB5</accession>
<keyword evidence="1" id="KW-0472">Membrane</keyword>
<evidence type="ECO:0000313" key="2">
    <source>
        <dbReference type="Proteomes" id="UP000095281"/>
    </source>
</evidence>
<protein>
    <submittedName>
        <fullName evidence="3">Serpentine receptor class gamma</fullName>
    </submittedName>
</protein>
<dbReference type="InterPro" id="IPR019426">
    <property type="entry name" value="7TM_GPCR_serpentine_rcpt_Srv"/>
</dbReference>
<dbReference type="PANTHER" id="PTHR31627:SF42">
    <property type="entry name" value="G_PROTEIN_RECEP_F1_2 DOMAIN-CONTAINING PROTEIN-RELATED"/>
    <property type="match status" value="1"/>
</dbReference>
<dbReference type="InterPro" id="IPR051119">
    <property type="entry name" value="Nematode_SR-like"/>
</dbReference>
<keyword evidence="1" id="KW-1133">Transmembrane helix</keyword>
<feature type="transmembrane region" description="Helical" evidence="1">
    <location>
        <begin position="133"/>
        <end position="154"/>
    </location>
</feature>
<proteinExistence type="predicted"/>
<organism evidence="2 3">
    <name type="scientific">Meloidogyne hapla</name>
    <name type="common">Root-knot nematode worm</name>
    <dbReference type="NCBI Taxonomy" id="6305"/>
    <lineage>
        <taxon>Eukaryota</taxon>
        <taxon>Metazoa</taxon>
        <taxon>Ecdysozoa</taxon>
        <taxon>Nematoda</taxon>
        <taxon>Chromadorea</taxon>
        <taxon>Rhabditida</taxon>
        <taxon>Tylenchina</taxon>
        <taxon>Tylenchomorpha</taxon>
        <taxon>Tylenchoidea</taxon>
        <taxon>Meloidogynidae</taxon>
        <taxon>Meloidogyninae</taxon>
        <taxon>Meloidogyne</taxon>
    </lineage>
</organism>
<reference evidence="3" key="1">
    <citation type="submission" date="2016-11" db="UniProtKB">
        <authorList>
            <consortium name="WormBaseParasite"/>
        </authorList>
    </citation>
    <scope>IDENTIFICATION</scope>
</reference>
<dbReference type="WBParaSite" id="MhA1_Contig55.frz3.gene14">
    <property type="protein sequence ID" value="MhA1_Contig55.frz3.gene14"/>
    <property type="gene ID" value="MhA1_Contig55.frz3.gene14"/>
</dbReference>
<feature type="transmembrane region" description="Helical" evidence="1">
    <location>
        <begin position="7"/>
        <end position="29"/>
    </location>
</feature>
<dbReference type="PANTHER" id="PTHR31627">
    <property type="entry name" value="SERPENTINE RECEPTOR CLASS GAMMA-RELATED"/>
    <property type="match status" value="1"/>
</dbReference>
<dbReference type="AlphaFoldDB" id="A0A1I8BSB5"/>
<evidence type="ECO:0000256" key="1">
    <source>
        <dbReference type="SAM" id="Phobius"/>
    </source>
</evidence>
<keyword evidence="1" id="KW-0812">Transmembrane</keyword>
<feature type="transmembrane region" description="Helical" evidence="1">
    <location>
        <begin position="93"/>
        <end position="113"/>
    </location>
</feature>
<feature type="transmembrane region" description="Helical" evidence="1">
    <location>
        <begin position="49"/>
        <end position="72"/>
    </location>
</feature>
<keyword evidence="2" id="KW-1185">Reference proteome</keyword>